<proteinExistence type="predicted"/>
<keyword evidence="2" id="KW-1185">Reference proteome</keyword>
<organism evidence="1 2">
    <name type="scientific">Halarsenatibacter silvermanii</name>
    <dbReference type="NCBI Taxonomy" id="321763"/>
    <lineage>
        <taxon>Bacteria</taxon>
        <taxon>Bacillati</taxon>
        <taxon>Bacillota</taxon>
        <taxon>Clostridia</taxon>
        <taxon>Halanaerobiales</taxon>
        <taxon>Halarsenatibacteraceae</taxon>
        <taxon>Halarsenatibacter</taxon>
    </lineage>
</organism>
<sequence>MEVYINGEKQPEDRFSQLSGQEIIGRIRENWPDSLIEKILLEEEEVPLIYFQEKLEKDEQFRKEGEVEFVLCEKQELMEREIERIEDYLPRLEATIEEMVDFLSGEKKEKARSRYRSALEGLEWMQSKLVKVMRVKEDKEQKLKFQDERREYHRAIKSALVAYQQGRDGRLSQLFSEEILFYLKNMIAIVKEEES</sequence>
<dbReference type="OrthoDB" id="2111017at2"/>
<dbReference type="AlphaFoldDB" id="A0A1G9MEG4"/>
<reference evidence="1 2" key="1">
    <citation type="submission" date="2016-10" db="EMBL/GenBank/DDBJ databases">
        <authorList>
            <person name="de Groot N.N."/>
        </authorList>
    </citation>
    <scope>NUCLEOTIDE SEQUENCE [LARGE SCALE GENOMIC DNA]</scope>
    <source>
        <strain evidence="1 2">SLAS-1</strain>
    </source>
</reference>
<gene>
    <name evidence="1" type="ORF">SAMN04488692_10844</name>
</gene>
<name>A0A1G9MEG4_9FIRM</name>
<evidence type="ECO:0000313" key="2">
    <source>
        <dbReference type="Proteomes" id="UP000199476"/>
    </source>
</evidence>
<dbReference type="RefSeq" id="WP_089759559.1">
    <property type="nucleotide sequence ID" value="NZ_FNGO01000008.1"/>
</dbReference>
<evidence type="ECO:0000313" key="1">
    <source>
        <dbReference type="EMBL" id="SDL72656.1"/>
    </source>
</evidence>
<protein>
    <submittedName>
        <fullName evidence="1">Uncharacterized protein</fullName>
    </submittedName>
</protein>
<accession>A0A1G9MEG4</accession>
<dbReference type="Proteomes" id="UP000199476">
    <property type="component" value="Unassembled WGS sequence"/>
</dbReference>
<dbReference type="EMBL" id="FNGO01000008">
    <property type="protein sequence ID" value="SDL72656.1"/>
    <property type="molecule type" value="Genomic_DNA"/>
</dbReference>
<dbReference type="STRING" id="321763.SAMN04488692_10844"/>